<proteinExistence type="predicted"/>
<dbReference type="Proteomes" id="UP001433071">
    <property type="component" value="Unassembled WGS sequence"/>
</dbReference>
<keyword evidence="1" id="KW-0732">Signal</keyword>
<feature type="chain" id="PRO_5046514270" evidence="1">
    <location>
        <begin position="23"/>
        <end position="175"/>
    </location>
</feature>
<evidence type="ECO:0000313" key="2">
    <source>
        <dbReference type="EMBL" id="MER9407888.1"/>
    </source>
</evidence>
<organism evidence="2 3">
    <name type="scientific">Mesorhizobium caraganae</name>
    <dbReference type="NCBI Taxonomy" id="483206"/>
    <lineage>
        <taxon>Bacteria</taxon>
        <taxon>Pseudomonadati</taxon>
        <taxon>Pseudomonadota</taxon>
        <taxon>Alphaproteobacteria</taxon>
        <taxon>Hyphomicrobiales</taxon>
        <taxon>Phyllobacteriaceae</taxon>
        <taxon>Mesorhizobium</taxon>
    </lineage>
</organism>
<accession>A0ABV1Z7A4</accession>
<dbReference type="EMBL" id="JAMYQB010000031">
    <property type="protein sequence ID" value="MER9407888.1"/>
    <property type="molecule type" value="Genomic_DNA"/>
</dbReference>
<sequence length="175" mass="18854">MSKAVFVPALAAMWLTSPLAHADNVDLALEAFHGICLAHGPDFERTAAVAGRRGWTPLSGDAALAPVDDVKAFQGWEATGDDLPAKTMIAVTKATLNGKAVQTCSIRLFDVDRAAFEERFFARTDAEKIGEDRKGTQVSKLYILIAGNRKQLVHLTSPRSRIKSSMIIASSIADD</sequence>
<dbReference type="RefSeq" id="WP_352561881.1">
    <property type="nucleotide sequence ID" value="NZ_JAMYQB010000031.1"/>
</dbReference>
<feature type="signal peptide" evidence="1">
    <location>
        <begin position="1"/>
        <end position="22"/>
    </location>
</feature>
<keyword evidence="3" id="KW-1185">Reference proteome</keyword>
<name>A0ABV1Z7A4_9HYPH</name>
<evidence type="ECO:0000313" key="3">
    <source>
        <dbReference type="Proteomes" id="UP001433071"/>
    </source>
</evidence>
<protein>
    <submittedName>
        <fullName evidence="2">Uncharacterized protein</fullName>
    </submittedName>
</protein>
<reference evidence="2 3" key="1">
    <citation type="journal article" date="2024" name="Proc. Natl. Acad. Sci. U.S.A.">
        <title>The evolutionary genomics of adaptation to stress in wild rhizobium bacteria.</title>
        <authorList>
            <person name="Kehlet-Delgado H."/>
            <person name="Montoya A.P."/>
            <person name="Jensen K.T."/>
            <person name="Wendlandt C.E."/>
            <person name="Dexheimer C."/>
            <person name="Roberts M."/>
            <person name="Torres Martinez L."/>
            <person name="Friesen M.L."/>
            <person name="Griffitts J.S."/>
            <person name="Porter S.S."/>
        </authorList>
    </citation>
    <scope>NUCLEOTIDE SEQUENCE [LARGE SCALE GENOMIC DNA]</scope>
    <source>
        <strain evidence="2 3">M0641</strain>
    </source>
</reference>
<gene>
    <name evidence="2" type="ORF">NKI36_28140</name>
</gene>
<evidence type="ECO:0000256" key="1">
    <source>
        <dbReference type="SAM" id="SignalP"/>
    </source>
</evidence>
<comment type="caution">
    <text evidence="2">The sequence shown here is derived from an EMBL/GenBank/DDBJ whole genome shotgun (WGS) entry which is preliminary data.</text>
</comment>